<protein>
    <submittedName>
        <fullName evidence="1">Uncharacterized protein</fullName>
    </submittedName>
</protein>
<dbReference type="STRING" id="270918.APR42_15540"/>
<keyword evidence="2" id="KW-1185">Reference proteome</keyword>
<organism evidence="1 2">
    <name type="scientific">Salegentibacter mishustinae</name>
    <dbReference type="NCBI Taxonomy" id="270918"/>
    <lineage>
        <taxon>Bacteria</taxon>
        <taxon>Pseudomonadati</taxon>
        <taxon>Bacteroidota</taxon>
        <taxon>Flavobacteriia</taxon>
        <taxon>Flavobacteriales</taxon>
        <taxon>Flavobacteriaceae</taxon>
        <taxon>Salegentibacter</taxon>
    </lineage>
</organism>
<dbReference type="AlphaFoldDB" id="A0A0Q9ZMK6"/>
<sequence length="85" mass="9513">MISNPNFSNSVYSCSFSTAESFLSIMASQRFTTEKGIFKLLKISFTTISTSSTPRLFMHPLFTLTQKLLNNLQGAKTKQVILTLI</sequence>
<reference evidence="1" key="1">
    <citation type="submission" date="2015-10" db="EMBL/GenBank/DDBJ databases">
        <title>Draft genome sequence of Salegentibacter mishustinae KCTC 12263.</title>
        <authorList>
            <person name="Lin W."/>
            <person name="Zheng Q."/>
        </authorList>
    </citation>
    <scope>NUCLEOTIDE SEQUENCE [LARGE SCALE GENOMIC DNA]</scope>
    <source>
        <strain evidence="1">KCTC 12263</strain>
    </source>
</reference>
<gene>
    <name evidence="1" type="ORF">APR42_15540</name>
</gene>
<proteinExistence type="predicted"/>
<name>A0A0Q9ZMK6_9FLAO</name>
<accession>A0A0Q9ZMK6</accession>
<evidence type="ECO:0000313" key="2">
    <source>
        <dbReference type="Proteomes" id="UP000051643"/>
    </source>
</evidence>
<evidence type="ECO:0000313" key="1">
    <source>
        <dbReference type="EMBL" id="KRG29704.1"/>
    </source>
</evidence>
<dbReference type="EMBL" id="LKTP01000005">
    <property type="protein sequence ID" value="KRG29704.1"/>
    <property type="molecule type" value="Genomic_DNA"/>
</dbReference>
<dbReference type="Proteomes" id="UP000051643">
    <property type="component" value="Unassembled WGS sequence"/>
</dbReference>
<comment type="caution">
    <text evidence="1">The sequence shown here is derived from an EMBL/GenBank/DDBJ whole genome shotgun (WGS) entry which is preliminary data.</text>
</comment>